<dbReference type="PANTHER" id="PTHR22981">
    <property type="entry name" value="3-HYDROXYISOBUTYRATE DEHYDROGENASE-RELATED"/>
    <property type="match status" value="1"/>
</dbReference>
<dbReference type="Gene3D" id="3.40.50.720">
    <property type="entry name" value="NAD(P)-binding Rossmann-like Domain"/>
    <property type="match status" value="1"/>
</dbReference>
<dbReference type="InterPro" id="IPR006115">
    <property type="entry name" value="6PGDH_NADP-bd"/>
</dbReference>
<proteinExistence type="inferred from homology"/>
<dbReference type="GO" id="GO:0005739">
    <property type="term" value="C:mitochondrion"/>
    <property type="evidence" value="ECO:0007669"/>
    <property type="project" value="TreeGrafter"/>
</dbReference>
<sequence>MDGNYGFVGLGAMGYAMAGNIRKKIPATSTLFIYDVHRPSCERFVSEYEAIGPVVITGSVKDLAITSEVVVSIVPTADNVRQVYLDQQNGLSAAPKNPQRLILECSTIESASTREIGETLKASGHGHYVDSPVSGGVPAAEAGTLSFMIGSERPSESESAGSVAARINHVLTMLGKPEKLFWCGKLGAGLAAKISNNYISCTFLLVIAEAMAMGIRNGIDPKLLQEVIHNSSGQSFMGDHVNPVPGVVAHAPSSNNWKLGFKTQMMIKDIGLGIDAAKQVGITPTMAEAAIEVWKKAAKDPRCIDRDGSSVWLHINDIKEDK</sequence>
<dbReference type="InterPro" id="IPR015815">
    <property type="entry name" value="HIBADH-related"/>
</dbReference>
<reference evidence="11" key="1">
    <citation type="submission" date="2022-10" db="EMBL/GenBank/DDBJ databases">
        <title>Culturing micro-colonial fungi from biological soil crusts in the Mojave desert and describing Neophaeococcomyces mojavensis, and introducing the new genera and species Taxawa tesnikishii.</title>
        <authorList>
            <person name="Kurbessoian T."/>
            <person name="Stajich J.E."/>
        </authorList>
    </citation>
    <scope>NUCLEOTIDE SEQUENCE</scope>
    <source>
        <strain evidence="11">TK_35</strain>
    </source>
</reference>
<accession>A0AA39CVI8</accession>
<keyword evidence="4" id="KW-0101">Branched-chain amino acid catabolism</keyword>
<evidence type="ECO:0000256" key="5">
    <source>
        <dbReference type="ARBA" id="ARBA00023002"/>
    </source>
</evidence>
<dbReference type="InterPro" id="IPR013328">
    <property type="entry name" value="6PGD_dom2"/>
</dbReference>
<dbReference type="SUPFAM" id="SSF48179">
    <property type="entry name" value="6-phosphogluconate dehydrogenase C-terminal domain-like"/>
    <property type="match status" value="1"/>
</dbReference>
<gene>
    <name evidence="11" type="ORF">H2204_009056</name>
</gene>
<dbReference type="Pfam" id="PF14833">
    <property type="entry name" value="NAD_binding_11"/>
    <property type="match status" value="1"/>
</dbReference>
<comment type="pathway">
    <text evidence="1">Amino-acid degradation; L-valine degradation.</text>
</comment>
<evidence type="ECO:0000256" key="2">
    <source>
        <dbReference type="ARBA" id="ARBA00006013"/>
    </source>
</evidence>
<feature type="domain" description="3-hydroxyisobutyrate dehydrogenase-like NAD-binding" evidence="10">
    <location>
        <begin position="187"/>
        <end position="300"/>
    </location>
</feature>
<dbReference type="EMBL" id="JAPDRN010000069">
    <property type="protein sequence ID" value="KAJ9629116.1"/>
    <property type="molecule type" value="Genomic_DNA"/>
</dbReference>
<dbReference type="PANTHER" id="PTHR22981:SF81">
    <property type="entry name" value="DEHYDROGENASE, PUTATIVE-RELATED"/>
    <property type="match status" value="1"/>
</dbReference>
<dbReference type="Pfam" id="PF03446">
    <property type="entry name" value="NAD_binding_2"/>
    <property type="match status" value="1"/>
</dbReference>
<evidence type="ECO:0000313" key="11">
    <source>
        <dbReference type="EMBL" id="KAJ9629116.1"/>
    </source>
</evidence>
<dbReference type="InterPro" id="IPR008927">
    <property type="entry name" value="6-PGluconate_DH-like_C_sf"/>
</dbReference>
<evidence type="ECO:0000256" key="6">
    <source>
        <dbReference type="ARBA" id="ARBA00023027"/>
    </source>
</evidence>
<feature type="domain" description="6-phosphogluconate dehydrogenase NADP-binding" evidence="9">
    <location>
        <begin position="5"/>
        <end position="154"/>
    </location>
</feature>
<dbReference type="PIRSF" id="PIRSF000103">
    <property type="entry name" value="HIBADH"/>
    <property type="match status" value="1"/>
</dbReference>
<evidence type="ECO:0000256" key="1">
    <source>
        <dbReference type="ARBA" id="ARBA00005109"/>
    </source>
</evidence>
<protein>
    <recommendedName>
        <fullName evidence="3">3-hydroxyisobutyrate dehydrogenase</fullName>
        <ecNumber evidence="3">1.1.1.31</ecNumber>
    </recommendedName>
</protein>
<dbReference type="EC" id="1.1.1.31" evidence="3"/>
<dbReference type="GO" id="GO:0050661">
    <property type="term" value="F:NADP binding"/>
    <property type="evidence" value="ECO:0007669"/>
    <property type="project" value="InterPro"/>
</dbReference>
<name>A0AA39CVI8_9EURO</name>
<dbReference type="AlphaFoldDB" id="A0AA39CVI8"/>
<dbReference type="InterPro" id="IPR029154">
    <property type="entry name" value="HIBADH-like_NADP-bd"/>
</dbReference>
<comment type="caution">
    <text evidence="11">The sequence shown here is derived from an EMBL/GenBank/DDBJ whole genome shotgun (WGS) entry which is preliminary data.</text>
</comment>
<dbReference type="Gene3D" id="1.10.1040.10">
    <property type="entry name" value="N-(1-d-carboxylethyl)-l-norvaline Dehydrogenase, domain 2"/>
    <property type="match status" value="1"/>
</dbReference>
<keyword evidence="6" id="KW-0520">NAD</keyword>
<evidence type="ECO:0000313" key="12">
    <source>
        <dbReference type="Proteomes" id="UP001172681"/>
    </source>
</evidence>
<evidence type="ECO:0000259" key="10">
    <source>
        <dbReference type="Pfam" id="PF14833"/>
    </source>
</evidence>
<evidence type="ECO:0000256" key="7">
    <source>
        <dbReference type="ARBA" id="ARBA00049197"/>
    </source>
</evidence>
<keyword evidence="12" id="KW-1185">Reference proteome</keyword>
<organism evidence="11 12">
    <name type="scientific">Knufia peltigerae</name>
    <dbReference type="NCBI Taxonomy" id="1002370"/>
    <lineage>
        <taxon>Eukaryota</taxon>
        <taxon>Fungi</taxon>
        <taxon>Dikarya</taxon>
        <taxon>Ascomycota</taxon>
        <taxon>Pezizomycotina</taxon>
        <taxon>Eurotiomycetes</taxon>
        <taxon>Chaetothyriomycetidae</taxon>
        <taxon>Chaetothyriales</taxon>
        <taxon>Trichomeriaceae</taxon>
        <taxon>Knufia</taxon>
    </lineage>
</organism>
<dbReference type="GO" id="GO:0051287">
    <property type="term" value="F:NAD binding"/>
    <property type="evidence" value="ECO:0007669"/>
    <property type="project" value="InterPro"/>
</dbReference>
<evidence type="ECO:0000256" key="4">
    <source>
        <dbReference type="ARBA" id="ARBA00022456"/>
    </source>
</evidence>
<dbReference type="InterPro" id="IPR002204">
    <property type="entry name" value="3-OH-isobutyrate_DH-rel_CS"/>
</dbReference>
<comment type="catalytic activity">
    <reaction evidence="7">
        <text>3-hydroxy-2-methylpropanoate + NAD(+) = 2-methyl-3-oxopropanoate + NADH + H(+)</text>
        <dbReference type="Rhea" id="RHEA:17681"/>
        <dbReference type="ChEBI" id="CHEBI:11805"/>
        <dbReference type="ChEBI" id="CHEBI:15378"/>
        <dbReference type="ChEBI" id="CHEBI:57540"/>
        <dbReference type="ChEBI" id="CHEBI:57700"/>
        <dbReference type="ChEBI" id="CHEBI:57945"/>
        <dbReference type="EC" id="1.1.1.31"/>
    </reaction>
</comment>
<keyword evidence="5" id="KW-0560">Oxidoreductase</keyword>
<evidence type="ECO:0000259" key="9">
    <source>
        <dbReference type="Pfam" id="PF03446"/>
    </source>
</evidence>
<dbReference type="Proteomes" id="UP001172681">
    <property type="component" value="Unassembled WGS sequence"/>
</dbReference>
<evidence type="ECO:0000256" key="3">
    <source>
        <dbReference type="ARBA" id="ARBA00012991"/>
    </source>
</evidence>
<dbReference type="InterPro" id="IPR036291">
    <property type="entry name" value="NAD(P)-bd_dom_sf"/>
</dbReference>
<dbReference type="GO" id="GO:0006574">
    <property type="term" value="P:L-valine catabolic process"/>
    <property type="evidence" value="ECO:0007669"/>
    <property type="project" value="TreeGrafter"/>
</dbReference>
<evidence type="ECO:0000256" key="8">
    <source>
        <dbReference type="PIRSR" id="PIRSR000103-1"/>
    </source>
</evidence>
<dbReference type="GO" id="GO:0008442">
    <property type="term" value="F:3-hydroxyisobutyrate dehydrogenase activity"/>
    <property type="evidence" value="ECO:0007669"/>
    <property type="project" value="UniProtKB-EC"/>
</dbReference>
<dbReference type="SUPFAM" id="SSF51735">
    <property type="entry name" value="NAD(P)-binding Rossmann-fold domains"/>
    <property type="match status" value="1"/>
</dbReference>
<comment type="similarity">
    <text evidence="2">Belongs to the HIBADH-related family. 3-hydroxyisobutyrate dehydrogenase subfamily.</text>
</comment>
<dbReference type="FunFam" id="1.10.1040.10:FF:000006">
    <property type="entry name" value="3-hydroxyisobutyrate dehydrogenase"/>
    <property type="match status" value="1"/>
</dbReference>
<dbReference type="PROSITE" id="PS00895">
    <property type="entry name" value="3_HYDROXYISOBUT_DH"/>
    <property type="match status" value="1"/>
</dbReference>
<feature type="active site" evidence="8">
    <location>
        <position position="193"/>
    </location>
</feature>